<protein>
    <submittedName>
        <fullName evidence="2">Cob(I)yrinic acid a,c-diamide adenosyltransferase</fullName>
    </submittedName>
</protein>
<evidence type="ECO:0000256" key="1">
    <source>
        <dbReference type="SAM" id="Coils"/>
    </source>
</evidence>
<name>A0A523W4C7_UNCAE</name>
<evidence type="ECO:0000313" key="2">
    <source>
        <dbReference type="EMBL" id="TET61875.1"/>
    </source>
</evidence>
<dbReference type="SUPFAM" id="SSF52540">
    <property type="entry name" value="P-loop containing nucleoside triphosphate hydrolases"/>
    <property type="match status" value="1"/>
</dbReference>
<keyword evidence="2" id="KW-0808">Transferase</keyword>
<accession>A0A523W4C7</accession>
<dbReference type="Pfam" id="PF02572">
    <property type="entry name" value="CobA_CobO_BtuR"/>
    <property type="match status" value="1"/>
</dbReference>
<dbReference type="GO" id="GO:0009236">
    <property type="term" value="P:cobalamin biosynthetic process"/>
    <property type="evidence" value="ECO:0007669"/>
    <property type="project" value="InterPro"/>
</dbReference>
<dbReference type="PANTHER" id="PTHR46638:SF1">
    <property type="entry name" value="CORRINOID ADENOSYLTRANSFERASE"/>
    <property type="match status" value="1"/>
</dbReference>
<comment type="caution">
    <text evidence="2">The sequence shown here is derived from an EMBL/GenBank/DDBJ whole genome shotgun (WGS) entry which is preliminary data.</text>
</comment>
<organism evidence="2 3">
    <name type="scientific">Aerophobetes bacterium</name>
    <dbReference type="NCBI Taxonomy" id="2030807"/>
    <lineage>
        <taxon>Bacteria</taxon>
        <taxon>Candidatus Aerophobota</taxon>
    </lineage>
</organism>
<reference evidence="2 3" key="1">
    <citation type="submission" date="2019-03" db="EMBL/GenBank/DDBJ databases">
        <title>Metabolic potential of uncultured bacteria and archaea associated with petroleum seepage in deep-sea sediments.</title>
        <authorList>
            <person name="Dong X."/>
            <person name="Hubert C."/>
        </authorList>
    </citation>
    <scope>NUCLEOTIDE SEQUENCE [LARGE SCALE GENOMIC DNA]</scope>
    <source>
        <strain evidence="2">E29_bin52</strain>
    </source>
</reference>
<evidence type="ECO:0000313" key="3">
    <source>
        <dbReference type="Proteomes" id="UP000319130"/>
    </source>
</evidence>
<dbReference type="Gene3D" id="3.40.50.300">
    <property type="entry name" value="P-loop containing nucleotide triphosphate hydrolases"/>
    <property type="match status" value="1"/>
</dbReference>
<keyword evidence="1" id="KW-0175">Coiled coil</keyword>
<dbReference type="GO" id="GO:0005524">
    <property type="term" value="F:ATP binding"/>
    <property type="evidence" value="ECO:0007669"/>
    <property type="project" value="InterPro"/>
</dbReference>
<dbReference type="InterPro" id="IPR027417">
    <property type="entry name" value="P-loop_NTPase"/>
</dbReference>
<dbReference type="Proteomes" id="UP000319130">
    <property type="component" value="Unassembled WGS sequence"/>
</dbReference>
<sequence length="177" mass="19939">MRKGLIQVYTGEGKGKTTAAVGQAIRARGRNQKVLFAQFLKNKEGSGETRILEGLRVKVMTGGGKYRFLPLEKLPQKKKEELKSDLNHLLERIKKEIKRKEYDLLVLDEINVALHAHLVEEEAILDFLRAKPSSLEIVLTGRGAPPSLSRMAHLVSEIIKTKHPYDQGIDSRIGIDY</sequence>
<dbReference type="PANTHER" id="PTHR46638">
    <property type="entry name" value="CORRINOID ADENOSYLTRANSFERASE"/>
    <property type="match status" value="1"/>
</dbReference>
<dbReference type="GO" id="GO:0008817">
    <property type="term" value="F:corrinoid adenosyltransferase activity"/>
    <property type="evidence" value="ECO:0007669"/>
    <property type="project" value="InterPro"/>
</dbReference>
<dbReference type="AlphaFoldDB" id="A0A523W4C7"/>
<dbReference type="PIRSF" id="PIRSF015617">
    <property type="entry name" value="Adensltrnsf_CobA"/>
    <property type="match status" value="1"/>
</dbReference>
<proteinExistence type="predicted"/>
<feature type="coiled-coil region" evidence="1">
    <location>
        <begin position="76"/>
        <end position="103"/>
    </location>
</feature>
<dbReference type="EMBL" id="SOIZ01000225">
    <property type="protein sequence ID" value="TET61875.1"/>
    <property type="molecule type" value="Genomic_DNA"/>
</dbReference>
<dbReference type="InterPro" id="IPR003724">
    <property type="entry name" value="CblAdoTrfase_CobA"/>
</dbReference>
<gene>
    <name evidence="2" type="ORF">E3J48_05190</name>
</gene>